<organism evidence="12 13">
    <name type="scientific">Mycobacterium phage Tourach</name>
    <dbReference type="NCBI Taxonomy" id="2599882"/>
    <lineage>
        <taxon>Viruses</taxon>
        <taxon>Duplodnaviria</taxon>
        <taxon>Heunggongvirae</taxon>
        <taxon>Uroviricota</taxon>
        <taxon>Caudoviricetes</taxon>
        <taxon>Vilmaviridae</taxon>
        <taxon>Lclasvirinae</taxon>
        <taxon>Faithunavirus</taxon>
        <taxon>Faithunavirus tourach</taxon>
    </lineage>
</organism>
<evidence type="ECO:0000256" key="2">
    <source>
        <dbReference type="ARBA" id="ARBA00006597"/>
    </source>
</evidence>
<proteinExistence type="inferred from homology"/>
<dbReference type="GO" id="GO:0051539">
    <property type="term" value="F:4 iron, 4 sulfur cluster binding"/>
    <property type="evidence" value="ECO:0007669"/>
    <property type="project" value="UniProtKB-KW"/>
</dbReference>
<keyword evidence="7" id="KW-0805">Transcription regulation</keyword>
<evidence type="ECO:0000256" key="5">
    <source>
        <dbReference type="ARBA" id="ARBA00023004"/>
    </source>
</evidence>
<keyword evidence="6" id="KW-0411">Iron-sulfur</keyword>
<keyword evidence="8" id="KW-0238">DNA-binding</keyword>
<name>A0A5J6TVC6_9CAUD</name>
<evidence type="ECO:0000256" key="1">
    <source>
        <dbReference type="ARBA" id="ARBA00001966"/>
    </source>
</evidence>
<keyword evidence="10" id="KW-0804">Transcription</keyword>
<evidence type="ECO:0000259" key="11">
    <source>
        <dbReference type="PROSITE" id="PS51674"/>
    </source>
</evidence>
<dbReference type="RefSeq" id="YP_010013178.1">
    <property type="nucleotide sequence ID" value="NC_053509.1"/>
</dbReference>
<dbReference type="GeneID" id="63209749"/>
<gene>
    <name evidence="12" type="primary">80</name>
    <name evidence="12" type="ORF">PBI_TOURACH_80</name>
</gene>
<evidence type="ECO:0000256" key="3">
    <source>
        <dbReference type="ARBA" id="ARBA00022485"/>
    </source>
</evidence>
<protein>
    <submittedName>
        <fullName evidence="12">WhiB family transcription factor</fullName>
    </submittedName>
</protein>
<dbReference type="GO" id="GO:0003677">
    <property type="term" value="F:DNA binding"/>
    <property type="evidence" value="ECO:0007669"/>
    <property type="project" value="UniProtKB-KW"/>
</dbReference>
<keyword evidence="13" id="KW-1185">Reference proteome</keyword>
<evidence type="ECO:0000256" key="10">
    <source>
        <dbReference type="ARBA" id="ARBA00023163"/>
    </source>
</evidence>
<dbReference type="GO" id="GO:0046872">
    <property type="term" value="F:metal ion binding"/>
    <property type="evidence" value="ECO:0007669"/>
    <property type="project" value="UniProtKB-KW"/>
</dbReference>
<dbReference type="InterPro" id="IPR034768">
    <property type="entry name" value="4FE4S_WBL"/>
</dbReference>
<reference evidence="12 13" key="1">
    <citation type="submission" date="2019-07" db="EMBL/GenBank/DDBJ databases">
        <authorList>
            <person name="Divens A.M."/>
            <person name="Garlena R.A."/>
            <person name="Russell D.A."/>
            <person name="Pope W.H."/>
            <person name="Jacobs-Sera D."/>
            <person name="Hatfull G.F."/>
        </authorList>
    </citation>
    <scope>NUCLEOTIDE SEQUENCE [LARGE SCALE GENOMIC DNA]</scope>
</reference>
<dbReference type="EMBL" id="MN234228">
    <property type="protein sequence ID" value="QFG14318.1"/>
    <property type="molecule type" value="Genomic_DNA"/>
</dbReference>
<evidence type="ECO:0000313" key="12">
    <source>
        <dbReference type="EMBL" id="QFG14318.1"/>
    </source>
</evidence>
<keyword evidence="3" id="KW-0004">4Fe-4S</keyword>
<dbReference type="Pfam" id="PF02467">
    <property type="entry name" value="Whib"/>
    <property type="match status" value="1"/>
</dbReference>
<dbReference type="InterPro" id="IPR003482">
    <property type="entry name" value="Whib"/>
</dbReference>
<evidence type="ECO:0000256" key="8">
    <source>
        <dbReference type="ARBA" id="ARBA00023125"/>
    </source>
</evidence>
<dbReference type="GO" id="GO:0047134">
    <property type="term" value="F:protein-disulfide reductase [NAD(P)H] activity"/>
    <property type="evidence" value="ECO:0007669"/>
    <property type="project" value="TreeGrafter"/>
</dbReference>
<dbReference type="PROSITE" id="PS51674">
    <property type="entry name" value="4FE4S_WBL"/>
    <property type="match status" value="1"/>
</dbReference>
<feature type="domain" description="4Fe-4S Wbl-type" evidence="11">
    <location>
        <begin position="8"/>
        <end position="72"/>
    </location>
</feature>
<keyword evidence="5" id="KW-0408">Iron</keyword>
<dbReference type="GO" id="GO:0045892">
    <property type="term" value="P:negative regulation of DNA-templated transcription"/>
    <property type="evidence" value="ECO:0007669"/>
    <property type="project" value="TreeGrafter"/>
</dbReference>
<evidence type="ECO:0000313" key="13">
    <source>
        <dbReference type="Proteomes" id="UP000326801"/>
    </source>
</evidence>
<comment type="cofactor">
    <cofactor evidence="1">
        <name>[4Fe-4S] cluster</name>
        <dbReference type="ChEBI" id="CHEBI:49883"/>
    </cofactor>
</comment>
<evidence type="ECO:0000256" key="4">
    <source>
        <dbReference type="ARBA" id="ARBA00022723"/>
    </source>
</evidence>
<dbReference type="PANTHER" id="PTHR38839">
    <property type="entry name" value="TRANSCRIPTIONAL REGULATOR WHID-RELATED"/>
    <property type="match status" value="1"/>
</dbReference>
<sequence>MKWRELAECQYTDPEAFFPTEKGSTEPAKRICNTSCAVREECLDAAMREEYGLCANMRFGVRGGLGAKGRYLLALNRGEPVSRRELDELGEAA</sequence>
<accession>A0A5J6TVC6</accession>
<dbReference type="KEGG" id="vg:63209749"/>
<dbReference type="PANTHER" id="PTHR38839:SF4">
    <property type="entry name" value="TRANSCRIPTIONAL REGULATOR WHIB"/>
    <property type="match status" value="1"/>
</dbReference>
<dbReference type="Proteomes" id="UP000326801">
    <property type="component" value="Segment"/>
</dbReference>
<keyword evidence="9" id="KW-1015">Disulfide bond</keyword>
<evidence type="ECO:0000256" key="7">
    <source>
        <dbReference type="ARBA" id="ARBA00023015"/>
    </source>
</evidence>
<keyword evidence="4" id="KW-0479">Metal-binding</keyword>
<evidence type="ECO:0000256" key="9">
    <source>
        <dbReference type="ARBA" id="ARBA00023157"/>
    </source>
</evidence>
<evidence type="ECO:0000256" key="6">
    <source>
        <dbReference type="ARBA" id="ARBA00023014"/>
    </source>
</evidence>
<comment type="similarity">
    <text evidence="2">Belongs to the WhiB family.</text>
</comment>